<dbReference type="InterPro" id="IPR011990">
    <property type="entry name" value="TPR-like_helical_dom_sf"/>
</dbReference>
<dbReference type="Gene3D" id="1.25.40.10">
    <property type="entry name" value="Tetratricopeptide repeat domain"/>
    <property type="match status" value="1"/>
</dbReference>
<evidence type="ECO:0000256" key="1">
    <source>
        <dbReference type="SAM" id="MobiDB-lite"/>
    </source>
</evidence>
<accession>A0A974P657</accession>
<dbReference type="AlphaFoldDB" id="A0A974P657"/>
<protein>
    <submittedName>
        <fullName evidence="2">Tetratricopeptide repeat protein</fullName>
    </submittedName>
</protein>
<dbReference type="Pfam" id="PF13428">
    <property type="entry name" value="TPR_14"/>
    <property type="match status" value="1"/>
</dbReference>
<evidence type="ECO:0000313" key="2">
    <source>
        <dbReference type="EMBL" id="QQZ51085.1"/>
    </source>
</evidence>
<dbReference type="EMBL" id="CP068570">
    <property type="protein sequence ID" value="QQZ51085.1"/>
    <property type="molecule type" value="Genomic_DNA"/>
</dbReference>
<dbReference type="SUPFAM" id="SSF48452">
    <property type="entry name" value="TPR-like"/>
    <property type="match status" value="1"/>
</dbReference>
<reference evidence="2" key="1">
    <citation type="submission" date="2021-01" db="EMBL/GenBank/DDBJ databases">
        <title>Genome sequence of Phenylobacterium sp. 20VBR1 isolated from a valley glaceir, Ny-Alesund, Svalbard.</title>
        <authorList>
            <person name="Thomas F.A."/>
            <person name="Krishnan K.P."/>
            <person name="Sinha R.K."/>
        </authorList>
    </citation>
    <scope>NUCLEOTIDE SEQUENCE</scope>
    <source>
        <strain evidence="2">20VBR1</strain>
    </source>
</reference>
<proteinExistence type="predicted"/>
<gene>
    <name evidence="2" type="ORF">JKL49_07990</name>
</gene>
<feature type="region of interest" description="Disordered" evidence="1">
    <location>
        <begin position="58"/>
        <end position="77"/>
    </location>
</feature>
<sequence length="93" mass="9946">MAPTIVSPAEALIRQAGGWRRAGRNDQAEGALRRALAASPNNPDVLYALADLARSRETPCRRPCGRDGSAPPGPTTLACPVSRTCRRLGRLLR</sequence>
<organism evidence="2">
    <name type="scientific">Phenylobacterium glaciei</name>
    <dbReference type="NCBI Taxonomy" id="2803784"/>
    <lineage>
        <taxon>Bacteria</taxon>
        <taxon>Pseudomonadati</taxon>
        <taxon>Pseudomonadota</taxon>
        <taxon>Alphaproteobacteria</taxon>
        <taxon>Caulobacterales</taxon>
        <taxon>Caulobacteraceae</taxon>
        <taxon>Phenylobacterium</taxon>
    </lineage>
</organism>
<name>A0A974P657_9CAUL</name>